<dbReference type="AlphaFoldDB" id="A0A124C5K7"/>
<dbReference type="SUPFAM" id="SSF48452">
    <property type="entry name" value="TPR-like"/>
    <property type="match status" value="1"/>
</dbReference>
<accession>A0A124C5K7</accession>
<reference evidence="2" key="3">
    <citation type="submission" date="2016-02" db="EMBL/GenBank/DDBJ databases">
        <title>Draft genome of pathogenic Streptomyces sp. in Japan.</title>
        <authorList>
            <person name="Tomihama T."/>
            <person name="Ikenaga M."/>
            <person name="Sakai M."/>
            <person name="Okubo T."/>
            <person name="Ikeda S."/>
        </authorList>
    </citation>
    <scope>NUCLEOTIDE SEQUENCE [LARGE SCALE GENOMIC DNA]</scope>
    <source>
        <strain evidence="2">S58</strain>
    </source>
</reference>
<name>A0A124C5K7_STRSC</name>
<dbReference type="EMBL" id="BCMM01000069">
    <property type="protein sequence ID" value="GAQ67882.1"/>
    <property type="molecule type" value="Genomic_DNA"/>
</dbReference>
<protein>
    <submittedName>
        <fullName evidence="1">Uncharacterized protein</fullName>
    </submittedName>
</protein>
<evidence type="ECO:0000313" key="2">
    <source>
        <dbReference type="Proteomes" id="UP000067448"/>
    </source>
</evidence>
<dbReference type="Proteomes" id="UP000067448">
    <property type="component" value="Unassembled WGS sequence"/>
</dbReference>
<sequence length="305" mass="32601">MVGEDPSAPSAPHDFVNSFTHPLGRAPESVLRCGHHSKLKGVLGEGNVAHTAMSGNGTTAGDDPLQTAVWRLRSRACWVDAAALIEPDTPQAALQRTALLVERCLYTEQGWEEAEDALRTAEAQARTDDERGAAACERGQLAYAATLLRVRDRADEARAALGRAAALIAPGAPGRALLDFRRGVLAENLARSPQAARAAYRRAHAGATAHEDLLLQSFTWRHLAGLALRDGELAEARHGFAESLRIREELGYLVGTAPALVALAETESEPEASRLREEAGRLFRLLGGVPTWLARQLAPPPAATA</sequence>
<gene>
    <name evidence="1" type="ORF">SsS58_08340</name>
</gene>
<reference evidence="2" key="1">
    <citation type="submission" date="2015-11" db="EMBL/GenBank/DDBJ databases">
        <authorList>
            <consortium name="Cross-ministerial Strategic Innovation Promotion Program (SIP) consortium"/>
            <person name="Tomihama T."/>
            <person name="Ikenaga M."/>
            <person name="Sakai M."/>
            <person name="Okubo T."/>
            <person name="Ikeda S."/>
        </authorList>
    </citation>
    <scope>NUCLEOTIDE SEQUENCE [LARGE SCALE GENOMIC DNA]</scope>
    <source>
        <strain evidence="2">S58</strain>
    </source>
</reference>
<dbReference type="InterPro" id="IPR011990">
    <property type="entry name" value="TPR-like_helical_dom_sf"/>
</dbReference>
<proteinExistence type="predicted"/>
<reference evidence="1 2" key="2">
    <citation type="journal article" date="2016" name="Genome Announc.">
        <title>Draft Genome Sequences of Streptomyces scabiei S58, Streptomyces turgidiscabies T45, and Streptomyces acidiscabies a10, the Pathogens of Potato Common Scab, Isolated in Japan.</title>
        <authorList>
            <person name="Tomihama T."/>
            <person name="Nishi Y."/>
            <person name="Sakai M."/>
            <person name="Ikenaga M."/>
            <person name="Okubo T."/>
            <person name="Ikeda S."/>
        </authorList>
    </citation>
    <scope>NUCLEOTIDE SEQUENCE [LARGE SCALE GENOMIC DNA]</scope>
    <source>
        <strain evidence="1 2">S58</strain>
    </source>
</reference>
<organism evidence="1 2">
    <name type="scientific">Streptomyces scabiei</name>
    <dbReference type="NCBI Taxonomy" id="1930"/>
    <lineage>
        <taxon>Bacteria</taxon>
        <taxon>Bacillati</taxon>
        <taxon>Actinomycetota</taxon>
        <taxon>Actinomycetes</taxon>
        <taxon>Kitasatosporales</taxon>
        <taxon>Streptomycetaceae</taxon>
        <taxon>Streptomyces</taxon>
    </lineage>
</organism>
<dbReference type="Gene3D" id="1.25.40.10">
    <property type="entry name" value="Tetratricopeptide repeat domain"/>
    <property type="match status" value="1"/>
</dbReference>
<comment type="caution">
    <text evidence="1">The sequence shown here is derived from an EMBL/GenBank/DDBJ whole genome shotgun (WGS) entry which is preliminary data.</text>
</comment>
<evidence type="ECO:0000313" key="1">
    <source>
        <dbReference type="EMBL" id="GAQ67882.1"/>
    </source>
</evidence>